<evidence type="ECO:0000313" key="4">
    <source>
        <dbReference type="Proteomes" id="UP000641025"/>
    </source>
</evidence>
<dbReference type="EMBL" id="JAEMHK010000011">
    <property type="protein sequence ID" value="MBJ6801432.1"/>
    <property type="molecule type" value="Genomic_DNA"/>
</dbReference>
<dbReference type="Gene3D" id="3.60.21.10">
    <property type="match status" value="1"/>
</dbReference>
<dbReference type="Pfam" id="PF09587">
    <property type="entry name" value="PGA_cap"/>
    <property type="match status" value="1"/>
</dbReference>
<name>A0ABS0YTY5_9BACT</name>
<gene>
    <name evidence="3" type="ORF">JFN90_14955</name>
</gene>
<dbReference type="RefSeq" id="WP_199395925.1">
    <property type="nucleotide sequence ID" value="NZ_JAEMHK010000011.1"/>
</dbReference>
<reference evidence="3 4" key="1">
    <citation type="submission" date="2020-12" db="EMBL/GenBank/DDBJ databases">
        <title>Geomonas sp. Red259, isolated from paddy soil.</title>
        <authorList>
            <person name="Xu Z."/>
            <person name="Zhang Z."/>
            <person name="Masuda Y."/>
            <person name="Itoh H."/>
            <person name="Senoo K."/>
        </authorList>
    </citation>
    <scope>NUCLEOTIDE SEQUENCE [LARGE SCALE GENOMIC DNA]</scope>
    <source>
        <strain evidence="3 4">Red259</strain>
    </source>
</reference>
<evidence type="ECO:0000259" key="2">
    <source>
        <dbReference type="SMART" id="SM00854"/>
    </source>
</evidence>
<dbReference type="CDD" id="cd07381">
    <property type="entry name" value="MPP_CapA"/>
    <property type="match status" value="1"/>
</dbReference>
<protein>
    <submittedName>
        <fullName evidence="3">CapA family protein</fullName>
    </submittedName>
</protein>
<dbReference type="InterPro" id="IPR019079">
    <property type="entry name" value="Capsule_synth_CapA"/>
</dbReference>
<comment type="caution">
    <text evidence="3">The sequence shown here is derived from an EMBL/GenBank/DDBJ whole genome shotgun (WGS) entry which is preliminary data.</text>
</comment>
<dbReference type="SMART" id="SM00854">
    <property type="entry name" value="PGA_cap"/>
    <property type="match status" value="1"/>
</dbReference>
<dbReference type="SUPFAM" id="SSF56300">
    <property type="entry name" value="Metallo-dependent phosphatases"/>
    <property type="match status" value="1"/>
</dbReference>
<proteinExistence type="inferred from homology"/>
<evidence type="ECO:0000256" key="1">
    <source>
        <dbReference type="ARBA" id="ARBA00005662"/>
    </source>
</evidence>
<sequence>MENSEPSSRMYEAKPGTTVGTVTLMAAGDLCPADHYFTLGHGFADPTKVEEGLGALAPLLRRADLAIANLECPLSRVTVARESYEQKAFRGSPVVAPIIRKGGVALLCVANNHVLQHGKAAFDETLDSLVQAGIQPVGNSAEGHAINPIFRNVANLNLGFIAVSLVPDKRHNTREVTYDKPEVAQLADCVRTVAATVDHLIVSIHWGTEGPAIPSSAEISLGRHLIESGASVILGHHSHVVRPVEPWGNGLIFYSLGNLLFDLEWSPQYSLGVVAEIRLGPKGSRVSWDLHFCKCRGGKIHVLNSADNKAAVERLETLKRFMDAESPEGIDATHDRAERSIEKELQLRKMFFFLRNFFKGNAIGKACFLFHKLLR</sequence>
<feature type="domain" description="Capsule synthesis protein CapA" evidence="2">
    <location>
        <begin position="23"/>
        <end position="263"/>
    </location>
</feature>
<keyword evidence="4" id="KW-1185">Reference proteome</keyword>
<comment type="similarity">
    <text evidence="1">Belongs to the CapA family.</text>
</comment>
<dbReference type="PANTHER" id="PTHR33393">
    <property type="entry name" value="POLYGLUTAMINE SYNTHESIS ACCESSORY PROTEIN RV0574C-RELATED"/>
    <property type="match status" value="1"/>
</dbReference>
<dbReference type="Proteomes" id="UP000641025">
    <property type="component" value="Unassembled WGS sequence"/>
</dbReference>
<dbReference type="InterPro" id="IPR029052">
    <property type="entry name" value="Metallo-depent_PP-like"/>
</dbReference>
<dbReference type="PANTHER" id="PTHR33393:SF11">
    <property type="entry name" value="POLYGLUTAMINE SYNTHESIS ACCESSORY PROTEIN RV0574C-RELATED"/>
    <property type="match status" value="1"/>
</dbReference>
<accession>A0ABS0YTY5</accession>
<dbReference type="InterPro" id="IPR052169">
    <property type="entry name" value="CW_Biosynth-Accessory"/>
</dbReference>
<evidence type="ECO:0000313" key="3">
    <source>
        <dbReference type="EMBL" id="MBJ6801432.1"/>
    </source>
</evidence>
<organism evidence="3 4">
    <name type="scientific">Geomonas propionica</name>
    <dbReference type="NCBI Taxonomy" id="2798582"/>
    <lineage>
        <taxon>Bacteria</taxon>
        <taxon>Pseudomonadati</taxon>
        <taxon>Thermodesulfobacteriota</taxon>
        <taxon>Desulfuromonadia</taxon>
        <taxon>Geobacterales</taxon>
        <taxon>Geobacteraceae</taxon>
        <taxon>Geomonas</taxon>
    </lineage>
</organism>